<reference evidence="3 4" key="1">
    <citation type="journal article" date="2019" name="Microorganisms">
        <title>Systematic Affiliation and Genome Analysis of Subtercola vilae DB165(T) with Particular Emphasis on Cold Adaptation of an Isolate from a High-Altitude Cold Volcano Lake.</title>
        <authorList>
            <person name="Villalobos A.S."/>
            <person name="Wiese J."/>
            <person name="Imhoff J.F."/>
            <person name="Dorador C."/>
            <person name="Keller A."/>
            <person name="Hentschel U."/>
        </authorList>
    </citation>
    <scope>NUCLEOTIDE SEQUENCE [LARGE SCALE GENOMIC DNA]</scope>
    <source>
        <strain evidence="3 4">DB165</strain>
    </source>
</reference>
<feature type="compositionally biased region" description="Gly residues" evidence="1">
    <location>
        <begin position="331"/>
        <end position="341"/>
    </location>
</feature>
<evidence type="ECO:0000256" key="2">
    <source>
        <dbReference type="SAM" id="Phobius"/>
    </source>
</evidence>
<gene>
    <name evidence="3" type="ORF">D4765_13945</name>
</gene>
<feature type="transmembrane region" description="Helical" evidence="2">
    <location>
        <begin position="201"/>
        <end position="219"/>
    </location>
</feature>
<organism evidence="3 4">
    <name type="scientific">Subtercola vilae</name>
    <dbReference type="NCBI Taxonomy" id="2056433"/>
    <lineage>
        <taxon>Bacteria</taxon>
        <taxon>Bacillati</taxon>
        <taxon>Actinomycetota</taxon>
        <taxon>Actinomycetes</taxon>
        <taxon>Micrococcales</taxon>
        <taxon>Microbacteriaceae</taxon>
        <taxon>Subtercola</taxon>
    </lineage>
</organism>
<feature type="region of interest" description="Disordered" evidence="1">
    <location>
        <begin position="312"/>
        <end position="390"/>
    </location>
</feature>
<feature type="transmembrane region" description="Helical" evidence="2">
    <location>
        <begin position="70"/>
        <end position="95"/>
    </location>
</feature>
<keyword evidence="4" id="KW-1185">Reference proteome</keyword>
<feature type="transmembrane region" description="Helical" evidence="2">
    <location>
        <begin position="116"/>
        <end position="137"/>
    </location>
</feature>
<feature type="transmembrane region" description="Helical" evidence="2">
    <location>
        <begin position="231"/>
        <end position="254"/>
    </location>
</feature>
<dbReference type="AlphaFoldDB" id="A0A4T2BTL8"/>
<dbReference type="EMBL" id="QYRT01000031">
    <property type="protein sequence ID" value="TIH33781.1"/>
    <property type="molecule type" value="Genomic_DNA"/>
</dbReference>
<feature type="transmembrane region" description="Helical" evidence="2">
    <location>
        <begin position="274"/>
        <end position="299"/>
    </location>
</feature>
<protein>
    <submittedName>
        <fullName evidence="3">Uncharacterized protein</fullName>
    </submittedName>
</protein>
<evidence type="ECO:0000313" key="4">
    <source>
        <dbReference type="Proteomes" id="UP000306192"/>
    </source>
</evidence>
<feature type="compositionally biased region" description="Low complexity" evidence="1">
    <location>
        <begin position="314"/>
        <end position="330"/>
    </location>
</feature>
<dbReference type="Proteomes" id="UP000306192">
    <property type="component" value="Unassembled WGS sequence"/>
</dbReference>
<evidence type="ECO:0000256" key="1">
    <source>
        <dbReference type="SAM" id="MobiDB-lite"/>
    </source>
</evidence>
<keyword evidence="2" id="KW-0812">Transmembrane</keyword>
<accession>A0A4T2BTL8</accession>
<keyword evidence="2" id="KW-1133">Transmembrane helix</keyword>
<sequence length="481" mass="46291">MADGCVLGPIGCGITDGIGGVIGAGVQAVSFATDPLGYVLSKIQEATAGLSGTVLPALVDALKPDFSAAWWIQCYEASFGIAVLVFVILIIVTLARAGRHEMGGREAFESVFEYGPLFLAGTVFGPIIGATFSNIVSAATDGVTAWGLGGTQTAFLTTLSARFASKDVAGITGGAVVGIIVMLVVLLALIGAVVICIVQLAAVYLSAALIPLGIVWLIDPRTRSFAKKAPLVVVGIIASHFFLFFLLAIGFFAISGLGLSWADPASTAQQNGLVVLVNLVTVGVIMGLVVFAPMGLLAFAKVASPLGNAGHASSGGFTAPGSPSSGPSGSPSGGNSGGDGGESQLTSVANEQSAAQVSPGSEAPANTDVSSSASAPTTGAGSPGAPSTAMASESGAAAAASSTEAVGATGAAGAAGAEGVAAGATGIAEGAAAAGAAESATGVGAAVGVPTLIAAAALSAASKGAQMAESTAGHAAEAAQD</sequence>
<evidence type="ECO:0000313" key="3">
    <source>
        <dbReference type="EMBL" id="TIH33781.1"/>
    </source>
</evidence>
<comment type="caution">
    <text evidence="3">The sequence shown here is derived from an EMBL/GenBank/DDBJ whole genome shotgun (WGS) entry which is preliminary data.</text>
</comment>
<name>A0A4T2BTL8_9MICO</name>
<keyword evidence="2" id="KW-0472">Membrane</keyword>
<proteinExistence type="predicted"/>
<feature type="compositionally biased region" description="Low complexity" evidence="1">
    <location>
        <begin position="370"/>
        <end position="390"/>
    </location>
</feature>
<feature type="transmembrane region" description="Helical" evidence="2">
    <location>
        <begin position="168"/>
        <end position="195"/>
    </location>
</feature>
<feature type="compositionally biased region" description="Polar residues" evidence="1">
    <location>
        <begin position="344"/>
        <end position="359"/>
    </location>
</feature>